<keyword evidence="3" id="KW-0687">Ribonucleoprotein</keyword>
<sequence>MKLHELMSSNGLRKKAKRIGRGGGSGKGKTAGRGTKGQNSRSGGGVNVRFEGGQMPLQRRIPKRGFTNIFKKQYEIINIRDLKDFASGETIDRDTLCKAGLLKKPVAVKLLGIGEISHPLTIKLDKVSQAAKEKIESVGGTVEVV</sequence>
<dbReference type="InterPro" id="IPR036227">
    <property type="entry name" value="Ribosomal_uL15/eL18_sf"/>
</dbReference>
<name>X1FVC2_9ZZZZ</name>
<dbReference type="AlphaFoldDB" id="X1FVC2"/>
<comment type="caution">
    <text evidence="6">The sequence shown here is derived from an EMBL/GenBank/DDBJ whole genome shotgun (WGS) entry which is preliminary data.</text>
</comment>
<accession>X1FVC2</accession>
<proteinExistence type="inferred from homology"/>
<dbReference type="EMBL" id="BARU01009149">
    <property type="protein sequence ID" value="GAH33299.1"/>
    <property type="molecule type" value="Genomic_DNA"/>
</dbReference>
<dbReference type="GO" id="GO:0006412">
    <property type="term" value="P:translation"/>
    <property type="evidence" value="ECO:0007669"/>
    <property type="project" value="InterPro"/>
</dbReference>
<dbReference type="PROSITE" id="PS00475">
    <property type="entry name" value="RIBOSOMAL_L15"/>
    <property type="match status" value="1"/>
</dbReference>
<comment type="similarity">
    <text evidence="1">Belongs to the universal ribosomal protein uL15 family.</text>
</comment>
<evidence type="ECO:0000313" key="6">
    <source>
        <dbReference type="EMBL" id="GAH33299.1"/>
    </source>
</evidence>
<protein>
    <recommendedName>
        <fullName evidence="5">Large ribosomal subunit protein uL15/eL18 domain-containing protein</fullName>
    </recommendedName>
</protein>
<dbReference type="PANTHER" id="PTHR12934:SF11">
    <property type="entry name" value="LARGE RIBOSOMAL SUBUNIT PROTEIN UL15M"/>
    <property type="match status" value="1"/>
</dbReference>
<reference evidence="6" key="1">
    <citation type="journal article" date="2014" name="Front. Microbiol.">
        <title>High frequency of phylogenetically diverse reductive dehalogenase-homologous genes in deep subseafloor sedimentary metagenomes.</title>
        <authorList>
            <person name="Kawai M."/>
            <person name="Futagami T."/>
            <person name="Toyoda A."/>
            <person name="Takaki Y."/>
            <person name="Nishi S."/>
            <person name="Hori S."/>
            <person name="Arai W."/>
            <person name="Tsubouchi T."/>
            <person name="Morono Y."/>
            <person name="Uchiyama I."/>
            <person name="Ito T."/>
            <person name="Fujiyama A."/>
            <person name="Inagaki F."/>
            <person name="Takami H."/>
        </authorList>
    </citation>
    <scope>NUCLEOTIDE SEQUENCE</scope>
    <source>
        <strain evidence="6">Expedition CK06-06</strain>
    </source>
</reference>
<evidence type="ECO:0000259" key="5">
    <source>
        <dbReference type="Pfam" id="PF00828"/>
    </source>
</evidence>
<evidence type="ECO:0000256" key="3">
    <source>
        <dbReference type="ARBA" id="ARBA00023274"/>
    </source>
</evidence>
<feature type="compositionally biased region" description="Gly residues" evidence="4">
    <location>
        <begin position="21"/>
        <end position="35"/>
    </location>
</feature>
<dbReference type="GO" id="GO:0003735">
    <property type="term" value="F:structural constituent of ribosome"/>
    <property type="evidence" value="ECO:0007669"/>
    <property type="project" value="InterPro"/>
</dbReference>
<keyword evidence="2" id="KW-0689">Ribosomal protein</keyword>
<dbReference type="InterPro" id="IPR021131">
    <property type="entry name" value="Ribosomal_uL15/eL18"/>
</dbReference>
<evidence type="ECO:0000256" key="2">
    <source>
        <dbReference type="ARBA" id="ARBA00022980"/>
    </source>
</evidence>
<dbReference type="Gene3D" id="3.100.10.10">
    <property type="match status" value="1"/>
</dbReference>
<dbReference type="InterPro" id="IPR030878">
    <property type="entry name" value="Ribosomal_uL15"/>
</dbReference>
<dbReference type="InterPro" id="IPR001196">
    <property type="entry name" value="Ribosomal_uL15_CS"/>
</dbReference>
<dbReference type="HAMAP" id="MF_01341">
    <property type="entry name" value="Ribosomal_uL15"/>
    <property type="match status" value="1"/>
</dbReference>
<dbReference type="Pfam" id="PF00828">
    <property type="entry name" value="Ribosomal_L27A"/>
    <property type="match status" value="1"/>
</dbReference>
<dbReference type="SUPFAM" id="SSF52080">
    <property type="entry name" value="Ribosomal proteins L15p and L18e"/>
    <property type="match status" value="1"/>
</dbReference>
<feature type="domain" description="Large ribosomal subunit protein uL15/eL18" evidence="5">
    <location>
        <begin position="77"/>
        <end position="143"/>
    </location>
</feature>
<dbReference type="InterPro" id="IPR005749">
    <property type="entry name" value="Ribosomal_uL15_bac-type"/>
</dbReference>
<evidence type="ECO:0000256" key="4">
    <source>
        <dbReference type="SAM" id="MobiDB-lite"/>
    </source>
</evidence>
<dbReference type="GO" id="GO:0022625">
    <property type="term" value="C:cytosolic large ribosomal subunit"/>
    <property type="evidence" value="ECO:0007669"/>
    <property type="project" value="TreeGrafter"/>
</dbReference>
<dbReference type="PANTHER" id="PTHR12934">
    <property type="entry name" value="50S RIBOSOMAL PROTEIN L15"/>
    <property type="match status" value="1"/>
</dbReference>
<organism evidence="6">
    <name type="scientific">marine sediment metagenome</name>
    <dbReference type="NCBI Taxonomy" id="412755"/>
    <lineage>
        <taxon>unclassified sequences</taxon>
        <taxon>metagenomes</taxon>
        <taxon>ecological metagenomes</taxon>
    </lineage>
</organism>
<feature type="region of interest" description="Disordered" evidence="4">
    <location>
        <begin position="1"/>
        <end position="54"/>
    </location>
</feature>
<dbReference type="NCBIfam" id="TIGR01071">
    <property type="entry name" value="rplO_bact"/>
    <property type="match status" value="1"/>
</dbReference>
<evidence type="ECO:0000256" key="1">
    <source>
        <dbReference type="ARBA" id="ARBA00007320"/>
    </source>
</evidence>
<gene>
    <name evidence="6" type="ORF">S03H2_17707</name>
</gene>